<protein>
    <submittedName>
        <fullName evidence="2">Transposase</fullName>
    </submittedName>
</protein>
<organism evidence="2 3">
    <name type="scientific">Komagataeibacter intermedius NRIC 0521</name>
    <dbReference type="NCBI Taxonomy" id="1307934"/>
    <lineage>
        <taxon>Bacteria</taxon>
        <taxon>Pseudomonadati</taxon>
        <taxon>Pseudomonadota</taxon>
        <taxon>Alphaproteobacteria</taxon>
        <taxon>Acetobacterales</taxon>
        <taxon>Acetobacteraceae</taxon>
        <taxon>Komagataeibacter</taxon>
    </lineage>
</organism>
<evidence type="ECO:0000313" key="2">
    <source>
        <dbReference type="EMBL" id="GBQ74856.1"/>
    </source>
</evidence>
<name>A0ABQ0PKW6_9PROT</name>
<feature type="region of interest" description="Disordered" evidence="1">
    <location>
        <begin position="1"/>
        <end position="24"/>
    </location>
</feature>
<evidence type="ECO:0000313" key="3">
    <source>
        <dbReference type="Proteomes" id="UP001061452"/>
    </source>
</evidence>
<evidence type="ECO:0000256" key="1">
    <source>
        <dbReference type="SAM" id="MobiDB-lite"/>
    </source>
</evidence>
<reference evidence="2" key="1">
    <citation type="submission" date="2013-04" db="EMBL/GenBank/DDBJ databases">
        <title>The genome sequencing project of 58 acetic acid bacteria.</title>
        <authorList>
            <person name="Okamoto-Kainuma A."/>
            <person name="Ishikawa M."/>
            <person name="Umino S."/>
            <person name="Koizumi Y."/>
            <person name="Shiwa Y."/>
            <person name="Yoshikawa H."/>
            <person name="Matsutani M."/>
            <person name="Matsushita K."/>
        </authorList>
    </citation>
    <scope>NUCLEOTIDE SEQUENCE</scope>
    <source>
        <strain evidence="2">NRIC 0521</strain>
    </source>
</reference>
<sequence>MLNAGRGHSFPNPRGGLRSDHKHRSGTWRSFEAVEYAILEGVDWFNKRRILDPVGNITQAEAKQHFYAAMDQILMAA</sequence>
<dbReference type="EMBL" id="BAQJ01000246">
    <property type="protein sequence ID" value="GBQ74856.1"/>
    <property type="molecule type" value="Genomic_DNA"/>
</dbReference>
<comment type="caution">
    <text evidence="2">The sequence shown here is derived from an EMBL/GenBank/DDBJ whole genome shotgun (WGS) entry which is preliminary data.</text>
</comment>
<proteinExistence type="predicted"/>
<accession>A0ABQ0PKW6</accession>
<dbReference type="Proteomes" id="UP001061452">
    <property type="component" value="Unassembled WGS sequence"/>
</dbReference>
<gene>
    <name evidence="2" type="ORF">AA0521_2559</name>
</gene>
<keyword evidence="3" id="KW-1185">Reference proteome</keyword>